<name>A0A9E8KMC8_9ALTE</name>
<organism evidence="2 3">
    <name type="scientific">Alkalimarinus sediminis</name>
    <dbReference type="NCBI Taxonomy" id="1632866"/>
    <lineage>
        <taxon>Bacteria</taxon>
        <taxon>Pseudomonadati</taxon>
        <taxon>Pseudomonadota</taxon>
        <taxon>Gammaproteobacteria</taxon>
        <taxon>Alteromonadales</taxon>
        <taxon>Alteromonadaceae</taxon>
        <taxon>Alkalimarinus</taxon>
    </lineage>
</organism>
<sequence>MRRLHCLCIKYLLSTLLLLNSEALLSFELKPSVAEYSATFKNGIPISGTARHTLIQLSHNIWRYQFNVDSFFADINESVYFQWHDGRVVPITYHYKRSGWAVSNRRATLEFNWKEHKVLNDVQGIPWSMEIPDDAIDKLGYQLQIKLDLMNGKRDLVYQVADGGYLKTFHFAIQGEETIQTELGEVTAVVVKKVRSESDKRDSTLWFAKEWEYLLVKLIQVESDGERYEINIKSTDVH</sequence>
<reference evidence="2" key="1">
    <citation type="submission" date="2022-07" db="EMBL/GenBank/DDBJ databases">
        <title>Alkalimarinus sp. nov., isolated from gut of a Alitta virens.</title>
        <authorList>
            <person name="Yang A.I."/>
            <person name="Shin N.-R."/>
        </authorList>
    </citation>
    <scope>NUCLEOTIDE SEQUENCE</scope>
    <source>
        <strain evidence="2">FA028</strain>
    </source>
</reference>
<dbReference type="InterPro" id="IPR021457">
    <property type="entry name" value="DUF3108"/>
</dbReference>
<feature type="chain" id="PRO_5039570572" evidence="1">
    <location>
        <begin position="27"/>
        <end position="238"/>
    </location>
</feature>
<keyword evidence="3" id="KW-1185">Reference proteome</keyword>
<dbReference type="AlphaFoldDB" id="A0A9E8KMC8"/>
<dbReference type="Pfam" id="PF11306">
    <property type="entry name" value="DUF3108"/>
    <property type="match status" value="1"/>
</dbReference>
<proteinExistence type="predicted"/>
<feature type="signal peptide" evidence="1">
    <location>
        <begin position="1"/>
        <end position="26"/>
    </location>
</feature>
<gene>
    <name evidence="2" type="ORF">NNL22_09550</name>
</gene>
<evidence type="ECO:0000256" key="1">
    <source>
        <dbReference type="SAM" id="SignalP"/>
    </source>
</evidence>
<evidence type="ECO:0000313" key="3">
    <source>
        <dbReference type="Proteomes" id="UP001164472"/>
    </source>
</evidence>
<keyword evidence="1" id="KW-0732">Signal</keyword>
<dbReference type="EMBL" id="CP101527">
    <property type="protein sequence ID" value="UZW73298.1"/>
    <property type="molecule type" value="Genomic_DNA"/>
</dbReference>
<dbReference type="RefSeq" id="WP_251809440.1">
    <property type="nucleotide sequence ID" value="NZ_CP101527.1"/>
</dbReference>
<dbReference type="Proteomes" id="UP001164472">
    <property type="component" value="Chromosome"/>
</dbReference>
<protein>
    <submittedName>
        <fullName evidence="2">DUF3108 domain-containing protein</fullName>
    </submittedName>
</protein>
<evidence type="ECO:0000313" key="2">
    <source>
        <dbReference type="EMBL" id="UZW73298.1"/>
    </source>
</evidence>
<accession>A0A9E8KMC8</accession>
<dbReference type="KEGG" id="asem:NNL22_09550"/>